<gene>
    <name evidence="2" type="ORF">BDV35DRAFT_385630</name>
</gene>
<evidence type="ECO:0008006" key="3">
    <source>
        <dbReference type="Google" id="ProtNLM"/>
    </source>
</evidence>
<feature type="compositionally biased region" description="Basic and acidic residues" evidence="1">
    <location>
        <begin position="295"/>
        <end position="336"/>
    </location>
</feature>
<feature type="region of interest" description="Disordered" evidence="1">
    <location>
        <begin position="82"/>
        <end position="353"/>
    </location>
</feature>
<evidence type="ECO:0000313" key="2">
    <source>
        <dbReference type="EMBL" id="KAB8240667.1"/>
    </source>
</evidence>
<dbReference type="PANTHER" id="PTHR34776">
    <property type="entry name" value="F17F16.3 PROTEIN"/>
    <property type="match status" value="1"/>
</dbReference>
<dbReference type="VEuPathDB" id="FungiDB:AFLA_004176"/>
<dbReference type="VEuPathDB" id="FungiDB:F9C07_1368"/>
<dbReference type="VEuPathDB" id="FungiDB:F9C07_2228159"/>
<proteinExistence type="predicted"/>
<name>A0A5N6GFS0_ASPFL</name>
<accession>A0A5N6GFS0</accession>
<evidence type="ECO:0000256" key="1">
    <source>
        <dbReference type="SAM" id="MobiDB-lite"/>
    </source>
</evidence>
<feature type="compositionally biased region" description="Basic and acidic residues" evidence="1">
    <location>
        <begin position="580"/>
        <end position="610"/>
    </location>
</feature>
<feature type="region of interest" description="Disordered" evidence="1">
    <location>
        <begin position="574"/>
        <end position="610"/>
    </location>
</feature>
<dbReference type="Proteomes" id="UP000325434">
    <property type="component" value="Unassembled WGS sequence"/>
</dbReference>
<organism evidence="2">
    <name type="scientific">Aspergillus flavus</name>
    <dbReference type="NCBI Taxonomy" id="5059"/>
    <lineage>
        <taxon>Eukaryota</taxon>
        <taxon>Fungi</taxon>
        <taxon>Dikarya</taxon>
        <taxon>Ascomycota</taxon>
        <taxon>Pezizomycotina</taxon>
        <taxon>Eurotiomycetes</taxon>
        <taxon>Eurotiomycetidae</taxon>
        <taxon>Eurotiales</taxon>
        <taxon>Aspergillaceae</taxon>
        <taxon>Aspergillus</taxon>
        <taxon>Aspergillus subgen. Circumdati</taxon>
    </lineage>
</organism>
<dbReference type="PANTHER" id="PTHR34776:SF1">
    <property type="entry name" value="F17F16.3 PROTEIN"/>
    <property type="match status" value="1"/>
</dbReference>
<protein>
    <recommendedName>
        <fullName evidence="3">BTB domain transcription factor</fullName>
    </recommendedName>
</protein>
<dbReference type="VEuPathDB" id="FungiDB:AFLA_004175"/>
<feature type="region of interest" description="Disordered" evidence="1">
    <location>
        <begin position="1"/>
        <end position="63"/>
    </location>
</feature>
<feature type="compositionally biased region" description="Basic and acidic residues" evidence="1">
    <location>
        <begin position="192"/>
        <end position="286"/>
    </location>
</feature>
<dbReference type="EMBL" id="ML734724">
    <property type="protein sequence ID" value="KAB8240667.1"/>
    <property type="molecule type" value="Genomic_DNA"/>
</dbReference>
<reference evidence="2" key="1">
    <citation type="submission" date="2019-04" db="EMBL/GenBank/DDBJ databases">
        <title>Friends and foes A comparative genomics study of 23 Aspergillus species from section Flavi.</title>
        <authorList>
            <consortium name="DOE Joint Genome Institute"/>
            <person name="Kjaerbolling I."/>
            <person name="Vesth T."/>
            <person name="Frisvad J.C."/>
            <person name="Nybo J.L."/>
            <person name="Theobald S."/>
            <person name="Kildgaard S."/>
            <person name="Isbrandt T."/>
            <person name="Kuo A."/>
            <person name="Sato A."/>
            <person name="Lyhne E.K."/>
            <person name="Kogle M.E."/>
            <person name="Wiebenga A."/>
            <person name="Kun R.S."/>
            <person name="Lubbers R.J."/>
            <person name="Makela M.R."/>
            <person name="Barry K."/>
            <person name="Chovatia M."/>
            <person name="Clum A."/>
            <person name="Daum C."/>
            <person name="Haridas S."/>
            <person name="He G."/>
            <person name="LaButti K."/>
            <person name="Lipzen A."/>
            <person name="Mondo S."/>
            <person name="Riley R."/>
            <person name="Salamov A."/>
            <person name="Simmons B.A."/>
            <person name="Magnuson J.K."/>
            <person name="Henrissat B."/>
            <person name="Mortensen U.H."/>
            <person name="Larsen T.O."/>
            <person name="Devries R.P."/>
            <person name="Grigoriev I.V."/>
            <person name="Machida M."/>
            <person name="Baker S.E."/>
            <person name="Andersen M.R."/>
        </authorList>
    </citation>
    <scope>NUCLEOTIDE SEQUENCE [LARGE SCALE GENOMIC DNA]</scope>
    <source>
        <strain evidence="2">CBS 121.62</strain>
    </source>
</reference>
<feature type="compositionally biased region" description="Polar residues" evidence="1">
    <location>
        <begin position="7"/>
        <end position="32"/>
    </location>
</feature>
<feature type="compositionally biased region" description="Basic residues" evidence="1">
    <location>
        <begin position="134"/>
        <end position="143"/>
    </location>
</feature>
<dbReference type="AlphaFoldDB" id="A0A5N6GFS0"/>
<sequence length="635" mass="70634">MSDNKQEFTPSQQSQNTSNAPEDPLSRNSDQNAPIVIQPYAVEEPEEEPPPVSSKPTILFLPGPNSEYWQAELVDSMEDLHCESDNSITKPMSRYNRGKKRKPSSTAPEYFQVFQKQSPGMPQARRREDGPNLKQRKLRRRTKQSNEALASPASGLSDVGLSETSTRQAAQKAKEAISAGPDTKSKGGAGAKRKEAAHKGPEPKRSKKDDKKAARDEDKKVEERKEDAEKHVKEKKEEHGEQEAEGEKAQPVEEQVEGEKAQSNEKPEVEEKGQQNEEPAEGKKEEPGEEQAVGPKEEQKDEQVEESKEEHGNDKKDSQESKTEQAKSADDQEKPAADGVESGIQKSKEREEAVPSNILEKGVIYFFYRPRVNVSEPNSVDEVARSFIVLRPTPLGAPLDQTQGSLEAGAKCRLMLLPKKKFPTSGRERDMGFVEKAGQTMKELQENFIAGEKYETSTRGERTVPEAKPYAEGVYAITSTKRASHLAYILTIPGEIGPLQEDFGLHARGSWIVQSKNPKYPGPSSAQLPKDPEYPESVREKFQDYRWAPLTPEFIDYPNAQFLMIGEATDDLGKAATAESDGKRSEEVQPGEELEKLEGENEERVDSLKGDDAVYKDLGLDAGKYPKVPTTWASQ</sequence>